<reference evidence="4 5" key="1">
    <citation type="submission" date="2017-09" db="EMBL/GenBank/DDBJ databases">
        <authorList>
            <person name="Lee N."/>
            <person name="Cho B.-K."/>
        </authorList>
    </citation>
    <scope>NUCLEOTIDE SEQUENCE [LARGE SCALE GENOMIC DNA]</scope>
    <source>
        <strain evidence="4 5">ATCC 13740</strain>
    </source>
</reference>
<evidence type="ECO:0000313" key="4">
    <source>
        <dbReference type="EMBL" id="QEV23208.1"/>
    </source>
</evidence>
<comment type="similarity">
    <text evidence="1">Belongs to the bacterial solute-binding protein 1 family.</text>
</comment>
<evidence type="ECO:0000256" key="2">
    <source>
        <dbReference type="ARBA" id="ARBA00022448"/>
    </source>
</evidence>
<dbReference type="GO" id="GO:0042956">
    <property type="term" value="P:maltodextrin transmembrane transport"/>
    <property type="evidence" value="ECO:0007669"/>
    <property type="project" value="TreeGrafter"/>
</dbReference>
<dbReference type="GO" id="GO:0055052">
    <property type="term" value="C:ATP-binding cassette (ABC) transporter complex, substrate-binding subunit-containing"/>
    <property type="evidence" value="ECO:0007669"/>
    <property type="project" value="TreeGrafter"/>
</dbReference>
<keyword evidence="3" id="KW-0732">Signal</keyword>
<keyword evidence="2" id="KW-0813">Transport</keyword>
<dbReference type="SUPFAM" id="SSF53850">
    <property type="entry name" value="Periplasmic binding protein-like II"/>
    <property type="match status" value="1"/>
</dbReference>
<dbReference type="KEGG" id="scoe:CP976_02840"/>
<proteinExistence type="inferred from homology"/>
<dbReference type="AlphaFoldDB" id="A0A5J6HTT6"/>
<organism evidence="4 5">
    <name type="scientific">Streptomyces coeruleorubidus</name>
    <dbReference type="NCBI Taxonomy" id="116188"/>
    <lineage>
        <taxon>Bacteria</taxon>
        <taxon>Bacillati</taxon>
        <taxon>Actinomycetota</taxon>
        <taxon>Actinomycetes</taxon>
        <taxon>Kitasatosporales</taxon>
        <taxon>Streptomycetaceae</taxon>
        <taxon>Streptomyces</taxon>
    </lineage>
</organism>
<dbReference type="CDD" id="cd14747">
    <property type="entry name" value="PBP2_MalE"/>
    <property type="match status" value="1"/>
</dbReference>
<dbReference type="Proteomes" id="UP000326598">
    <property type="component" value="Chromosome"/>
</dbReference>
<dbReference type="PANTHER" id="PTHR30061">
    <property type="entry name" value="MALTOSE-BINDING PERIPLASMIC PROTEIN"/>
    <property type="match status" value="1"/>
</dbReference>
<dbReference type="Gene3D" id="3.40.190.10">
    <property type="entry name" value="Periplasmic binding protein-like II"/>
    <property type="match status" value="2"/>
</dbReference>
<dbReference type="GO" id="GO:1901982">
    <property type="term" value="F:maltose binding"/>
    <property type="evidence" value="ECO:0007669"/>
    <property type="project" value="TreeGrafter"/>
</dbReference>
<dbReference type="GO" id="GO:0015768">
    <property type="term" value="P:maltose transport"/>
    <property type="evidence" value="ECO:0007669"/>
    <property type="project" value="TreeGrafter"/>
</dbReference>
<dbReference type="Pfam" id="PF13416">
    <property type="entry name" value="SBP_bac_8"/>
    <property type="match status" value="1"/>
</dbReference>
<sequence>MASVRVSLYRLADPPRRAVEPLTHPRVERRRTMMFTSHLSKALIGGLTATLVLAGCGRSDTQRGVGAKGAPVGTSQAKGHISVWAMGTEGERLPELAARFEKANPDAKVQVTAIPWQDYAKKVETAIASKDTPDATLVGSADLTNFASTGGLEQVPTGLVDTSSFYRGAARSTTFDGGTYAVPWYVETRALFYRKDLARAAGVSAPKTWQEYGPFLKALQKEGAKWGLSLPTGVAQSWQSVLPFMWQAGANLMNEDGTEFTFTTPEAREGMKRYQSFFTSKTASRNGPVSLGEIEPQFVDGSTAALISGPWETALLKEAGGADFVKDKVGVVALPKGPKSNAGYIGGGHWSVFKEAKNRDGAWKFVRWLSRPDVQQDWYELSGDLPAVQTAWSEGKLKSDPTLAVFRSQLETALPTPNVTTWKQITAVLDAEIEKVAKGVSSPEAALERVQAKASSIGTGRPR</sequence>
<evidence type="ECO:0000256" key="3">
    <source>
        <dbReference type="ARBA" id="ARBA00022729"/>
    </source>
</evidence>
<dbReference type="PANTHER" id="PTHR30061:SF50">
    <property type="entry name" value="MALTOSE_MALTODEXTRIN-BINDING PERIPLASMIC PROTEIN"/>
    <property type="match status" value="1"/>
</dbReference>
<evidence type="ECO:0000313" key="5">
    <source>
        <dbReference type="Proteomes" id="UP000326598"/>
    </source>
</evidence>
<dbReference type="EMBL" id="CP023694">
    <property type="protein sequence ID" value="QEV23208.1"/>
    <property type="molecule type" value="Genomic_DNA"/>
</dbReference>
<protein>
    <submittedName>
        <fullName evidence="4">Extracellular solute-binding protein</fullName>
    </submittedName>
</protein>
<name>A0A5J6HTT6_STRC4</name>
<evidence type="ECO:0000256" key="1">
    <source>
        <dbReference type="ARBA" id="ARBA00008520"/>
    </source>
</evidence>
<accession>A0A5J6HTT6</accession>
<dbReference type="InterPro" id="IPR006059">
    <property type="entry name" value="SBP"/>
</dbReference>
<gene>
    <name evidence="4" type="ORF">CP976_02840</name>
</gene>